<dbReference type="AlphaFoldDB" id="A0A0M0K0S6"/>
<evidence type="ECO:0000256" key="9">
    <source>
        <dbReference type="ARBA" id="ARBA00022827"/>
    </source>
</evidence>
<evidence type="ECO:0000256" key="8">
    <source>
        <dbReference type="ARBA" id="ARBA00022824"/>
    </source>
</evidence>
<dbReference type="GO" id="GO:0034975">
    <property type="term" value="P:protein folding in endoplasmic reticulum"/>
    <property type="evidence" value="ECO:0007669"/>
    <property type="project" value="InterPro"/>
</dbReference>
<dbReference type="PANTHER" id="PTHR12613:SF0">
    <property type="entry name" value="ERO1-LIKE PROTEIN"/>
    <property type="match status" value="1"/>
</dbReference>
<evidence type="ECO:0000256" key="10">
    <source>
        <dbReference type="ARBA" id="ARBA00022982"/>
    </source>
</evidence>
<comment type="subcellular location">
    <subcellularLocation>
        <location evidence="2">Endoplasmic reticulum membrane</location>
        <topology evidence="2">Peripheral membrane protein</topology>
        <orientation evidence="2">Lumenal side</orientation>
    </subcellularLocation>
</comment>
<evidence type="ECO:0000256" key="16">
    <source>
        <dbReference type="SAM" id="SignalP"/>
    </source>
</evidence>
<sequence length="529" mass="58415">MDLLRPSAKRSRWLFLPAAMLVCCMLGHVTAELSSPQWNEGCLCELKPTPAASSSSLAMHTIFGQRYFRKNGRVSRFCPCSVETVQQLNQELIAPLLFPLLNSTYFRYVKLSLERTCPFWDDGHGMCALRDCAVEACSADEERRLDQCGEELGDDQLGDVQRTDAATLGEQAPSWDLAASRWTDQLEVDNDGGAEYVDLVDNPEQYTGYSAAAGASRIWDELHTHNSFAEHGADDARHAAPMAVEQRLFARLLSGLHASVSSHIAIHYLLDRRNGTWGLELDDDHAWLGNHPERLHHLHLTYLTVLRALELAASHLSERFAFSTGMPREDARVAREVRALLASRPEWPLTFEEQRAFVGVRCASTLVASAEQMSKLGSSDDTNTGCHHGAEEELLAARTQLLGEYRSRLQNISKLMDCVGCGRCRLWGKLQVHGLATALRILYAPHRQLVLHSLQRPDVVALFNLLGRLAHSVEVARVVVPLLGGSPHSKCSPRGCKASEWISGDGDDETSTVHPDGLFGAAMGASLFS</sequence>
<dbReference type="EMBL" id="JWZX01001780">
    <property type="protein sequence ID" value="KOO32419.1"/>
    <property type="molecule type" value="Genomic_DNA"/>
</dbReference>
<evidence type="ECO:0000256" key="14">
    <source>
        <dbReference type="ARBA" id="ARBA00023180"/>
    </source>
</evidence>
<evidence type="ECO:0000256" key="12">
    <source>
        <dbReference type="ARBA" id="ARBA00023136"/>
    </source>
</evidence>
<keyword evidence="10" id="KW-0249">Electron transport</keyword>
<protein>
    <submittedName>
        <fullName evidence="17">Endoplasmic oxidoreductin-1</fullName>
    </submittedName>
</protein>
<keyword evidence="15" id="KW-0676">Redox-active center</keyword>
<evidence type="ECO:0000256" key="3">
    <source>
        <dbReference type="ARBA" id="ARBA00008277"/>
    </source>
</evidence>
<name>A0A0M0K0S6_9EUKA</name>
<evidence type="ECO:0000313" key="18">
    <source>
        <dbReference type="Proteomes" id="UP000037460"/>
    </source>
</evidence>
<keyword evidence="6" id="KW-0285">Flavoprotein</keyword>
<dbReference type="Proteomes" id="UP000037460">
    <property type="component" value="Unassembled WGS sequence"/>
</dbReference>
<evidence type="ECO:0000256" key="4">
    <source>
        <dbReference type="ARBA" id="ARBA00011802"/>
    </source>
</evidence>
<dbReference type="GO" id="GO:0071949">
    <property type="term" value="F:FAD binding"/>
    <property type="evidence" value="ECO:0007669"/>
    <property type="project" value="InterPro"/>
</dbReference>
<dbReference type="GO" id="GO:0016972">
    <property type="term" value="F:thiol oxidase activity"/>
    <property type="evidence" value="ECO:0007669"/>
    <property type="project" value="InterPro"/>
</dbReference>
<keyword evidence="8" id="KW-0256">Endoplasmic reticulum</keyword>
<keyword evidence="7 16" id="KW-0732">Signal</keyword>
<dbReference type="SUPFAM" id="SSF110019">
    <property type="entry name" value="ERO1-like"/>
    <property type="match status" value="2"/>
</dbReference>
<evidence type="ECO:0000256" key="1">
    <source>
        <dbReference type="ARBA" id="ARBA00001974"/>
    </source>
</evidence>
<evidence type="ECO:0000256" key="2">
    <source>
        <dbReference type="ARBA" id="ARBA00004367"/>
    </source>
</evidence>
<feature type="chain" id="PRO_5005602269" evidence="16">
    <location>
        <begin position="32"/>
        <end position="529"/>
    </location>
</feature>
<comment type="cofactor">
    <cofactor evidence="1">
        <name>FAD</name>
        <dbReference type="ChEBI" id="CHEBI:57692"/>
    </cofactor>
</comment>
<proteinExistence type="inferred from homology"/>
<keyword evidence="11" id="KW-0560">Oxidoreductase</keyword>
<dbReference type="InterPro" id="IPR007266">
    <property type="entry name" value="Ero1"/>
</dbReference>
<evidence type="ECO:0000256" key="11">
    <source>
        <dbReference type="ARBA" id="ARBA00023002"/>
    </source>
</evidence>
<dbReference type="GO" id="GO:0015035">
    <property type="term" value="F:protein-disulfide reductase activity"/>
    <property type="evidence" value="ECO:0007669"/>
    <property type="project" value="InterPro"/>
</dbReference>
<feature type="signal peptide" evidence="16">
    <location>
        <begin position="1"/>
        <end position="31"/>
    </location>
</feature>
<dbReference type="OrthoDB" id="269384at2759"/>
<evidence type="ECO:0000256" key="13">
    <source>
        <dbReference type="ARBA" id="ARBA00023157"/>
    </source>
</evidence>
<keyword evidence="13" id="KW-1015">Disulfide bond</keyword>
<dbReference type="InterPro" id="IPR037192">
    <property type="entry name" value="ERO1-like_sf"/>
</dbReference>
<dbReference type="GO" id="GO:0005789">
    <property type="term" value="C:endoplasmic reticulum membrane"/>
    <property type="evidence" value="ECO:0007669"/>
    <property type="project" value="UniProtKB-SubCell"/>
</dbReference>
<keyword evidence="14" id="KW-0325">Glycoprotein</keyword>
<evidence type="ECO:0000313" key="17">
    <source>
        <dbReference type="EMBL" id="KOO32419.1"/>
    </source>
</evidence>
<accession>A0A0M0K0S6</accession>
<keyword evidence="12" id="KW-0472">Membrane</keyword>
<gene>
    <name evidence="17" type="ORF">Ctob_003131</name>
</gene>
<comment type="subunit">
    <text evidence="4">May function both as a monomer and a homodimer.</text>
</comment>
<evidence type="ECO:0000256" key="6">
    <source>
        <dbReference type="ARBA" id="ARBA00022630"/>
    </source>
</evidence>
<keyword evidence="5" id="KW-0813">Transport</keyword>
<keyword evidence="18" id="KW-1185">Reference proteome</keyword>
<evidence type="ECO:0000256" key="15">
    <source>
        <dbReference type="ARBA" id="ARBA00023284"/>
    </source>
</evidence>
<evidence type="ECO:0000256" key="7">
    <source>
        <dbReference type="ARBA" id="ARBA00022729"/>
    </source>
</evidence>
<reference evidence="18" key="1">
    <citation type="journal article" date="2015" name="PLoS Genet.">
        <title>Genome Sequence and Transcriptome Analyses of Chrysochromulina tobin: Metabolic Tools for Enhanced Algal Fitness in the Prominent Order Prymnesiales (Haptophyceae).</title>
        <authorList>
            <person name="Hovde B.T."/>
            <person name="Deodato C.R."/>
            <person name="Hunsperger H.M."/>
            <person name="Ryken S.A."/>
            <person name="Yost W."/>
            <person name="Jha R.K."/>
            <person name="Patterson J."/>
            <person name="Monnat R.J. Jr."/>
            <person name="Barlow S.B."/>
            <person name="Starkenburg S.R."/>
            <person name="Cattolico R.A."/>
        </authorList>
    </citation>
    <scope>NUCLEOTIDE SEQUENCE</scope>
    <source>
        <strain evidence="18">CCMP291</strain>
    </source>
</reference>
<keyword evidence="9" id="KW-0274">FAD</keyword>
<comment type="caution">
    <text evidence="17">The sequence shown here is derived from an EMBL/GenBank/DDBJ whole genome shotgun (WGS) entry which is preliminary data.</text>
</comment>
<evidence type="ECO:0000256" key="5">
    <source>
        <dbReference type="ARBA" id="ARBA00022448"/>
    </source>
</evidence>
<dbReference type="PANTHER" id="PTHR12613">
    <property type="entry name" value="ERO1-RELATED"/>
    <property type="match status" value="1"/>
</dbReference>
<comment type="similarity">
    <text evidence="3">Belongs to the EROs family.</text>
</comment>
<organism evidence="17 18">
    <name type="scientific">Chrysochromulina tobinii</name>
    <dbReference type="NCBI Taxonomy" id="1460289"/>
    <lineage>
        <taxon>Eukaryota</taxon>
        <taxon>Haptista</taxon>
        <taxon>Haptophyta</taxon>
        <taxon>Prymnesiophyceae</taxon>
        <taxon>Prymnesiales</taxon>
        <taxon>Chrysochromulinaceae</taxon>
        <taxon>Chrysochromulina</taxon>
    </lineage>
</organism>
<dbReference type="Pfam" id="PF04137">
    <property type="entry name" value="ERO1"/>
    <property type="match status" value="1"/>
</dbReference>